<dbReference type="Proteomes" id="UP001221838">
    <property type="component" value="Unassembled WGS sequence"/>
</dbReference>
<sequence>MNLLQRAFPRLFPKRAPVADIRIHEWKVLRPLGESRNGSLYLVERAGRHSVLKWLVPTDPVREVLAEQELACLSSLSDPAFVKLESHGRWPDDERGTPFFVLEHIPGLSLAQWCRKPGPTAHDIVLVFHKLLEAVGELNDRGMVYPGMTCGDVMIRDGTHSAVVVDLGGVVSYGRQLTKQELSQDVQAAGAMLYEVLTHKRPGSHALPPHVINPRVPRALSELTMRLL</sequence>
<gene>
    <name evidence="2" type="ORF">POL68_02110</name>
</gene>
<dbReference type="Gene3D" id="1.10.510.10">
    <property type="entry name" value="Transferase(Phosphotransferase) domain 1"/>
    <property type="match status" value="1"/>
</dbReference>
<name>A0ABT5D0Q7_9BACT</name>
<proteinExistence type="predicted"/>
<feature type="domain" description="Protein kinase" evidence="1">
    <location>
        <begin position="26"/>
        <end position="228"/>
    </location>
</feature>
<evidence type="ECO:0000313" key="2">
    <source>
        <dbReference type="EMBL" id="MDC0707254.1"/>
    </source>
</evidence>
<dbReference type="InterPro" id="IPR000719">
    <property type="entry name" value="Prot_kinase_dom"/>
</dbReference>
<organism evidence="2 3">
    <name type="scientific">Stigmatella ashevillensis</name>
    <dbReference type="NCBI Taxonomy" id="2995309"/>
    <lineage>
        <taxon>Bacteria</taxon>
        <taxon>Pseudomonadati</taxon>
        <taxon>Myxococcota</taxon>
        <taxon>Myxococcia</taxon>
        <taxon>Myxococcales</taxon>
        <taxon>Cystobacterineae</taxon>
        <taxon>Archangiaceae</taxon>
        <taxon>Stigmatella</taxon>
    </lineage>
</organism>
<keyword evidence="2" id="KW-0418">Kinase</keyword>
<dbReference type="GO" id="GO:0016301">
    <property type="term" value="F:kinase activity"/>
    <property type="evidence" value="ECO:0007669"/>
    <property type="project" value="UniProtKB-KW"/>
</dbReference>
<keyword evidence="3" id="KW-1185">Reference proteome</keyword>
<comment type="caution">
    <text evidence="2">The sequence shown here is derived from an EMBL/GenBank/DDBJ whole genome shotgun (WGS) entry which is preliminary data.</text>
</comment>
<evidence type="ECO:0000259" key="1">
    <source>
        <dbReference type="PROSITE" id="PS50011"/>
    </source>
</evidence>
<dbReference type="RefSeq" id="WP_272134495.1">
    <property type="nucleotide sequence ID" value="NZ_JAQNDM010000001.1"/>
</dbReference>
<accession>A0ABT5D0Q7</accession>
<reference evidence="2 3" key="1">
    <citation type="submission" date="2022-11" db="EMBL/GenBank/DDBJ databases">
        <title>Minimal conservation of predation-associated metabolite biosynthetic gene clusters underscores biosynthetic potential of Myxococcota including descriptions for ten novel species: Archangium lansinium sp. nov., Myxococcus landrumus sp. nov., Nannocystis bai.</title>
        <authorList>
            <person name="Ahearne A."/>
            <person name="Stevens C."/>
            <person name="Dowd S."/>
        </authorList>
    </citation>
    <scope>NUCLEOTIDE SEQUENCE [LARGE SCALE GENOMIC DNA]</scope>
    <source>
        <strain evidence="2 3">NCWAL01</strain>
    </source>
</reference>
<dbReference type="EMBL" id="JAQNDM010000001">
    <property type="protein sequence ID" value="MDC0707254.1"/>
    <property type="molecule type" value="Genomic_DNA"/>
</dbReference>
<dbReference type="PROSITE" id="PS50011">
    <property type="entry name" value="PROTEIN_KINASE_DOM"/>
    <property type="match status" value="1"/>
</dbReference>
<dbReference type="InterPro" id="IPR011009">
    <property type="entry name" value="Kinase-like_dom_sf"/>
</dbReference>
<keyword evidence="2" id="KW-0808">Transferase</keyword>
<evidence type="ECO:0000313" key="3">
    <source>
        <dbReference type="Proteomes" id="UP001221838"/>
    </source>
</evidence>
<dbReference type="SUPFAM" id="SSF56112">
    <property type="entry name" value="Protein kinase-like (PK-like)"/>
    <property type="match status" value="1"/>
</dbReference>
<protein>
    <submittedName>
        <fullName evidence="2">Protein kinase</fullName>
    </submittedName>
</protein>